<dbReference type="GO" id="GO:0003677">
    <property type="term" value="F:DNA binding"/>
    <property type="evidence" value="ECO:0007669"/>
    <property type="project" value="InterPro"/>
</dbReference>
<dbReference type="Proteomes" id="UP000886845">
    <property type="component" value="Unassembled WGS sequence"/>
</dbReference>
<dbReference type="GO" id="GO:0046872">
    <property type="term" value="F:metal ion binding"/>
    <property type="evidence" value="ECO:0007669"/>
    <property type="project" value="InterPro"/>
</dbReference>
<dbReference type="Gene3D" id="1.20.58.1000">
    <property type="entry name" value="Metal-sensitive repressor, helix protomer"/>
    <property type="match status" value="1"/>
</dbReference>
<evidence type="ECO:0000256" key="1">
    <source>
        <dbReference type="ARBA" id="ARBA00005260"/>
    </source>
</evidence>
<dbReference type="PANTHER" id="PTHR33677">
    <property type="entry name" value="TRANSCRIPTIONAL REPRESSOR FRMR-RELATED"/>
    <property type="match status" value="1"/>
</dbReference>
<dbReference type="GO" id="GO:0045892">
    <property type="term" value="P:negative regulation of DNA-templated transcription"/>
    <property type="evidence" value="ECO:0007669"/>
    <property type="project" value="UniProtKB-ARBA"/>
</dbReference>
<gene>
    <name evidence="2" type="ORF">IAC79_07985</name>
</gene>
<comment type="caution">
    <text evidence="2">The sequence shown here is derived from an EMBL/GenBank/DDBJ whole genome shotgun (WGS) entry which is preliminary data.</text>
</comment>
<sequence>MRQEEPTDLDIEAIHRRLNKIIGQCNGIGRMIDRKAACADIILQVSAAKSALHRVGQLLLVNHLKECAREGVEKGDAEAIIRREAKAVDYFCRLED</sequence>
<reference evidence="2" key="1">
    <citation type="submission" date="2020-10" db="EMBL/GenBank/DDBJ databases">
        <authorList>
            <person name="Gilroy R."/>
        </authorList>
    </citation>
    <scope>NUCLEOTIDE SEQUENCE</scope>
    <source>
        <strain evidence="2">35461</strain>
    </source>
</reference>
<proteinExistence type="inferred from homology"/>
<dbReference type="InterPro" id="IPR003735">
    <property type="entry name" value="Metal_Tscrpt_repr"/>
</dbReference>
<dbReference type="Pfam" id="PF02583">
    <property type="entry name" value="Trns_repr_metal"/>
    <property type="match status" value="1"/>
</dbReference>
<dbReference type="EMBL" id="DVOR01000250">
    <property type="protein sequence ID" value="HIV10037.1"/>
    <property type="molecule type" value="Genomic_DNA"/>
</dbReference>
<protein>
    <submittedName>
        <fullName evidence="2">Metal-sensing transcriptional repressor</fullName>
    </submittedName>
</protein>
<evidence type="ECO:0000313" key="3">
    <source>
        <dbReference type="Proteomes" id="UP000886845"/>
    </source>
</evidence>
<dbReference type="InterPro" id="IPR038390">
    <property type="entry name" value="Metal_Tscrpt_repr_sf"/>
</dbReference>
<organism evidence="2 3">
    <name type="scientific">Candidatus Spyradenecus faecavium</name>
    <dbReference type="NCBI Taxonomy" id="2840947"/>
    <lineage>
        <taxon>Bacteria</taxon>
        <taxon>Pseudomonadati</taxon>
        <taxon>Lentisphaerota</taxon>
        <taxon>Lentisphaeria</taxon>
        <taxon>Lentisphaerales</taxon>
        <taxon>Lentisphaeraceae</taxon>
        <taxon>Lentisphaeraceae incertae sedis</taxon>
        <taxon>Candidatus Spyradenecus</taxon>
    </lineage>
</organism>
<reference evidence="2" key="2">
    <citation type="journal article" date="2021" name="PeerJ">
        <title>Extensive microbial diversity within the chicken gut microbiome revealed by metagenomics and culture.</title>
        <authorList>
            <person name="Gilroy R."/>
            <person name="Ravi A."/>
            <person name="Getino M."/>
            <person name="Pursley I."/>
            <person name="Horton D.L."/>
            <person name="Alikhan N.F."/>
            <person name="Baker D."/>
            <person name="Gharbi K."/>
            <person name="Hall N."/>
            <person name="Watson M."/>
            <person name="Adriaenssens E.M."/>
            <person name="Foster-Nyarko E."/>
            <person name="Jarju S."/>
            <person name="Secka A."/>
            <person name="Antonio M."/>
            <person name="Oren A."/>
            <person name="Chaudhuri R.R."/>
            <person name="La Ragione R."/>
            <person name="Hildebrand F."/>
            <person name="Pallen M.J."/>
        </authorList>
    </citation>
    <scope>NUCLEOTIDE SEQUENCE</scope>
    <source>
        <strain evidence="2">35461</strain>
    </source>
</reference>
<evidence type="ECO:0000313" key="2">
    <source>
        <dbReference type="EMBL" id="HIV10037.1"/>
    </source>
</evidence>
<name>A0A9D1NNU0_9BACT</name>
<accession>A0A9D1NNU0</accession>
<dbReference type="AlphaFoldDB" id="A0A9D1NNU0"/>
<comment type="similarity">
    <text evidence="1">Belongs to the FrmR/RcnR family.</text>
</comment>